<proteinExistence type="predicted"/>
<name>A0A4R2NKL2_9FLAO</name>
<dbReference type="AlphaFoldDB" id="A0A4R2NKL2"/>
<dbReference type="EMBL" id="SLXM01000015">
    <property type="protein sequence ID" value="TCP21912.1"/>
    <property type="molecule type" value="Genomic_DNA"/>
</dbReference>
<accession>A0A4R2NKL2</accession>
<protein>
    <submittedName>
        <fullName evidence="1">Uncharacterized protein</fullName>
    </submittedName>
</protein>
<dbReference type="PROSITE" id="PS51257">
    <property type="entry name" value="PROKAR_LIPOPROTEIN"/>
    <property type="match status" value="1"/>
</dbReference>
<organism evidence="1 2">
    <name type="scientific">Tenacibaculum skagerrakense</name>
    <dbReference type="NCBI Taxonomy" id="186571"/>
    <lineage>
        <taxon>Bacteria</taxon>
        <taxon>Pseudomonadati</taxon>
        <taxon>Bacteroidota</taxon>
        <taxon>Flavobacteriia</taxon>
        <taxon>Flavobacteriales</taxon>
        <taxon>Flavobacteriaceae</taxon>
        <taxon>Tenacibaculum</taxon>
    </lineage>
</organism>
<dbReference type="OrthoDB" id="1189091at2"/>
<sequence>MMKKYLGVIVVFITLFSCKQEKGSVVSLHNLTEYEKIKKLQLDDSYINLLNPSLSDKEEYETILKSWSSFHNTVNDVLTKNNFSWGVADSSITVVNKIYFKKDGTINYFLVNIKNEHVSDETKNTYVSLLKNNLDKLTIDLTRDNQFAQCGKVKYKNYE</sequence>
<keyword evidence="2" id="KW-1185">Reference proteome</keyword>
<gene>
    <name evidence="1" type="ORF">EV195_11525</name>
</gene>
<dbReference type="Proteomes" id="UP000294564">
    <property type="component" value="Unassembled WGS sequence"/>
</dbReference>
<evidence type="ECO:0000313" key="2">
    <source>
        <dbReference type="Proteomes" id="UP000294564"/>
    </source>
</evidence>
<evidence type="ECO:0000313" key="1">
    <source>
        <dbReference type="EMBL" id="TCP21912.1"/>
    </source>
</evidence>
<reference evidence="1 2" key="1">
    <citation type="submission" date="2019-03" db="EMBL/GenBank/DDBJ databases">
        <title>Genomic Encyclopedia of Type Strains, Phase IV (KMG-IV): sequencing the most valuable type-strain genomes for metagenomic binning, comparative biology and taxonomic classification.</title>
        <authorList>
            <person name="Goeker M."/>
        </authorList>
    </citation>
    <scope>NUCLEOTIDE SEQUENCE [LARGE SCALE GENOMIC DNA]</scope>
    <source>
        <strain evidence="1 2">DSM 14836</strain>
    </source>
</reference>
<dbReference type="RefSeq" id="WP_132796002.1">
    <property type="nucleotide sequence ID" value="NZ_SLXM01000015.1"/>
</dbReference>
<comment type="caution">
    <text evidence="1">The sequence shown here is derived from an EMBL/GenBank/DDBJ whole genome shotgun (WGS) entry which is preliminary data.</text>
</comment>